<reference evidence="1 2" key="1">
    <citation type="submission" date="2017-06" db="EMBL/GenBank/DDBJ databases">
        <title>Comparative genomic analysis of Ambrosia Fusariam Clade fungi.</title>
        <authorList>
            <person name="Stajich J.E."/>
            <person name="Carrillo J."/>
            <person name="Kijimoto T."/>
            <person name="Eskalen A."/>
            <person name="O'Donnell K."/>
            <person name="Kasson M."/>
        </authorList>
    </citation>
    <scope>NUCLEOTIDE SEQUENCE [LARGE SCALE GENOMIC DNA]</scope>
    <source>
        <strain evidence="1">UCR3666</strain>
    </source>
</reference>
<evidence type="ECO:0008006" key="3">
    <source>
        <dbReference type="Google" id="ProtNLM"/>
    </source>
</evidence>
<dbReference type="STRING" id="2010991.A0A3M2SL27"/>
<dbReference type="Gene3D" id="3.40.50.720">
    <property type="entry name" value="NAD(P)-binding Rossmann-like Domain"/>
    <property type="match status" value="1"/>
</dbReference>
<dbReference type="AlphaFoldDB" id="A0A3M2SL27"/>
<accession>A0A3M2SL27</accession>
<dbReference type="InterPro" id="IPR036291">
    <property type="entry name" value="NAD(P)-bd_dom_sf"/>
</dbReference>
<evidence type="ECO:0000313" key="2">
    <source>
        <dbReference type="Proteomes" id="UP000277212"/>
    </source>
</evidence>
<dbReference type="Proteomes" id="UP000277212">
    <property type="component" value="Unassembled WGS sequence"/>
</dbReference>
<organism evidence="1 2">
    <name type="scientific">Fusarium kuroshium</name>
    <dbReference type="NCBI Taxonomy" id="2010991"/>
    <lineage>
        <taxon>Eukaryota</taxon>
        <taxon>Fungi</taxon>
        <taxon>Dikarya</taxon>
        <taxon>Ascomycota</taxon>
        <taxon>Pezizomycotina</taxon>
        <taxon>Sordariomycetes</taxon>
        <taxon>Hypocreomycetidae</taxon>
        <taxon>Hypocreales</taxon>
        <taxon>Nectriaceae</taxon>
        <taxon>Fusarium</taxon>
        <taxon>Fusarium solani species complex</taxon>
    </lineage>
</organism>
<dbReference type="OrthoDB" id="4161186at2759"/>
<dbReference type="PANTHER" id="PTHR14097">
    <property type="entry name" value="OXIDOREDUCTASE HTATIP2"/>
    <property type="match status" value="1"/>
</dbReference>
<gene>
    <name evidence="1" type="ORF">CDV36_002099</name>
</gene>
<dbReference type="PANTHER" id="PTHR14097:SF9">
    <property type="entry name" value="EPIMERASE, PUTATIVE (AFU_ORTHOLOGUE AFUA_8G07320)-RELATED"/>
    <property type="match status" value="1"/>
</dbReference>
<dbReference type="SUPFAM" id="SSF51735">
    <property type="entry name" value="NAD(P)-binding Rossmann-fold domains"/>
    <property type="match status" value="1"/>
</dbReference>
<comment type="caution">
    <text evidence="1">The sequence shown here is derived from an EMBL/GenBank/DDBJ whole genome shotgun (WGS) entry which is preliminary data.</text>
</comment>
<proteinExistence type="predicted"/>
<keyword evidence="2" id="KW-1185">Reference proteome</keyword>
<sequence>MKVLIVGASGMIGGEALLQCLANPQISSVVAFVRRELPSDVSNNPKLKSVIIKDFSQWPKDLLLTHADAVGMIWAMGSYGGDVQADLEYPFAFQEAMVRVLKPTGRQFNYVQLSGKFVRQDQETPLWWGNVPRKIKGKLETQTLELAKAHADVWKAFVLKPGGVVPRTMFGSGFLGIVTSLGTVMGENWSVSIQELGAFMMYLAVDGQGEEPLLLNARIVRRGRELLELQKKTESSAN</sequence>
<evidence type="ECO:0000313" key="1">
    <source>
        <dbReference type="EMBL" id="RMJ18263.1"/>
    </source>
</evidence>
<protein>
    <recommendedName>
        <fullName evidence="3">NAD(P)-binding domain-containing protein</fullName>
    </recommendedName>
</protein>
<name>A0A3M2SL27_9HYPO</name>
<dbReference type="EMBL" id="NKUJ01000021">
    <property type="protein sequence ID" value="RMJ18263.1"/>
    <property type="molecule type" value="Genomic_DNA"/>
</dbReference>